<dbReference type="Proteomes" id="UP000824998">
    <property type="component" value="Unassembled WGS sequence"/>
</dbReference>
<organism evidence="2 3">
    <name type="scientific">Amylocarpus encephaloides</name>
    <dbReference type="NCBI Taxonomy" id="45428"/>
    <lineage>
        <taxon>Eukaryota</taxon>
        <taxon>Fungi</taxon>
        <taxon>Dikarya</taxon>
        <taxon>Ascomycota</taxon>
        <taxon>Pezizomycotina</taxon>
        <taxon>Leotiomycetes</taxon>
        <taxon>Helotiales</taxon>
        <taxon>Helotiales incertae sedis</taxon>
        <taxon>Amylocarpus</taxon>
    </lineage>
</organism>
<reference evidence="2" key="1">
    <citation type="journal article" date="2021" name="IMA Fungus">
        <title>Genomic characterization of three marine fungi, including Emericellopsis atlantica sp. nov. with signatures of a generalist lifestyle and marine biomass degradation.</title>
        <authorList>
            <person name="Hagestad O.C."/>
            <person name="Hou L."/>
            <person name="Andersen J.H."/>
            <person name="Hansen E.H."/>
            <person name="Altermark B."/>
            <person name="Li C."/>
            <person name="Kuhnert E."/>
            <person name="Cox R.J."/>
            <person name="Crous P.W."/>
            <person name="Spatafora J.W."/>
            <person name="Lail K."/>
            <person name="Amirebrahimi M."/>
            <person name="Lipzen A."/>
            <person name="Pangilinan J."/>
            <person name="Andreopoulos W."/>
            <person name="Hayes R.D."/>
            <person name="Ng V."/>
            <person name="Grigoriev I.V."/>
            <person name="Jackson S.A."/>
            <person name="Sutton T.D.S."/>
            <person name="Dobson A.D.W."/>
            <person name="Rama T."/>
        </authorList>
    </citation>
    <scope>NUCLEOTIDE SEQUENCE</scope>
    <source>
        <strain evidence="2">TRa018bII</strain>
    </source>
</reference>
<evidence type="ECO:0000313" key="3">
    <source>
        <dbReference type="Proteomes" id="UP000824998"/>
    </source>
</evidence>
<proteinExistence type="predicted"/>
<evidence type="ECO:0000256" key="1">
    <source>
        <dbReference type="SAM" id="MobiDB-lite"/>
    </source>
</evidence>
<protein>
    <submittedName>
        <fullName evidence="2">Uncharacterized protein</fullName>
    </submittedName>
</protein>
<gene>
    <name evidence="2" type="ORF">BJ875DRAFT_476483</name>
</gene>
<dbReference type="AlphaFoldDB" id="A0A9P7Y9E0"/>
<feature type="compositionally biased region" description="Basic and acidic residues" evidence="1">
    <location>
        <begin position="84"/>
        <end position="101"/>
    </location>
</feature>
<feature type="region of interest" description="Disordered" evidence="1">
    <location>
        <begin position="80"/>
        <end position="104"/>
    </location>
</feature>
<evidence type="ECO:0000313" key="2">
    <source>
        <dbReference type="EMBL" id="KAG9228843.1"/>
    </source>
</evidence>
<dbReference type="EMBL" id="MU251853">
    <property type="protein sequence ID" value="KAG9228843.1"/>
    <property type="molecule type" value="Genomic_DNA"/>
</dbReference>
<sequence length="458" mass="52501">MEKSLTSNPIESSILRSKTEELDTSTLMLHVYHHNKEKPKNYVIHTLRDSLTPITTLKELKKKKKESQTDQEKIAAAVVPQAQKPDEHPLNDEVVREDPPKPSRWQKFCKQAARAQVYDKAKHDPRSHPDTPHPSCESYFLHLPLLYGHGPPYTLRRGGHKRSPVQCLMASRSFWQEWKLEFGDILAQEGVIDGRGVVNWRVGTKGGKDGTLKGYKERNRRWWGESGKKWFYEQREAGHKCPDVPEKAKPEEVVNVRWVSPLVRPREYRFTWRGFVFIWKGSNTIDVQQKRFTRLSRVMTRFNHLKLVVNLPRGNAGQDPEKACDVELVLARYTSAMSKRKAGRLEIFQDAIDSFIADHAGHLSLPSVPGVTETPAEDLSLMGIKEKKVEVEPSSCDPFLDPRISNDAPIGFDEQKTQQRLKDLVVASGMCMIIGEFEKRQWLWEIILLIIDIADNAG</sequence>
<dbReference type="OrthoDB" id="3924768at2759"/>
<accession>A0A9P7Y9E0</accession>
<keyword evidence="3" id="KW-1185">Reference proteome</keyword>
<name>A0A9P7Y9E0_9HELO</name>
<comment type="caution">
    <text evidence="2">The sequence shown here is derived from an EMBL/GenBank/DDBJ whole genome shotgun (WGS) entry which is preliminary data.</text>
</comment>